<dbReference type="Pfam" id="PF01370">
    <property type="entry name" value="Epimerase"/>
    <property type="match status" value="1"/>
</dbReference>
<organism evidence="3 4">
    <name type="scientific">Curtobacterium salicis</name>
    <dbReference type="NCBI Taxonomy" id="1779862"/>
    <lineage>
        <taxon>Bacteria</taxon>
        <taxon>Bacillati</taxon>
        <taxon>Actinomycetota</taxon>
        <taxon>Actinomycetes</taxon>
        <taxon>Micrococcales</taxon>
        <taxon>Microbacteriaceae</taxon>
        <taxon>Curtobacterium</taxon>
    </lineage>
</organism>
<dbReference type="InterPro" id="IPR001509">
    <property type="entry name" value="Epimerase_deHydtase"/>
</dbReference>
<keyword evidence="4" id="KW-1185">Reference proteome</keyword>
<feature type="domain" description="NAD-dependent epimerase/dehydratase" evidence="1">
    <location>
        <begin position="25"/>
        <end position="179"/>
    </location>
</feature>
<sequence>MIAISGRAGLVGWHLRALLHSLREPWIDVDLRQPDARLAATAVDRAVHVAGITRGSDDDLHQGNIELARRFVAAIDAAGATPAVVVHANSVQALRDTPYGRGKAGAAAVLADAASRWGAELVDIPIENVFGEHGAPDHNTVTATFCHRRARGLALPVDSDHVRVFVHAQDVAEALAGIATPEQLTARGTTMSIPDLAARLDELADPYDAGEIPELRTPFDRDLFNTYRAARFDVQPVHELRTSRDHRGAFSELVRAHGSTGQTGFSTTLPGVTRGDHFHRRKIERFVVVGGRGRITLRRVLTDDRRVFDVDGQHPVAIDMPTLWSHAITNTGDEPLRTVFWTNDLFDPAAPDTHQDPA</sequence>
<dbReference type="InterPro" id="IPR029303">
    <property type="entry name" value="CapF_C"/>
</dbReference>
<reference evidence="3 4" key="1">
    <citation type="submission" date="2020-03" db="EMBL/GenBank/DDBJ databases">
        <title>Above-ground endophytic microbial communities from plants in different locations in the United States.</title>
        <authorList>
            <person name="Frank C."/>
        </authorList>
    </citation>
    <scope>NUCLEOTIDE SEQUENCE [LARGE SCALE GENOMIC DNA]</scope>
    <source>
        <strain evidence="3 4">WW7</strain>
    </source>
</reference>
<accession>A0ABX0T9R3</accession>
<evidence type="ECO:0000259" key="1">
    <source>
        <dbReference type="Pfam" id="PF01370"/>
    </source>
</evidence>
<evidence type="ECO:0000313" key="4">
    <source>
        <dbReference type="Proteomes" id="UP001318300"/>
    </source>
</evidence>
<dbReference type="EMBL" id="JAAOYO010000002">
    <property type="protein sequence ID" value="NII40933.1"/>
    <property type="molecule type" value="Genomic_DNA"/>
</dbReference>
<evidence type="ECO:0000259" key="2">
    <source>
        <dbReference type="Pfam" id="PF14667"/>
    </source>
</evidence>
<gene>
    <name evidence="3" type="ORF">E9228_001569</name>
</gene>
<dbReference type="GO" id="GO:0016491">
    <property type="term" value="F:oxidoreductase activity"/>
    <property type="evidence" value="ECO:0007669"/>
    <property type="project" value="UniProtKB-KW"/>
</dbReference>
<dbReference type="InterPro" id="IPR036291">
    <property type="entry name" value="NAD(P)-bd_dom_sf"/>
</dbReference>
<dbReference type="InterPro" id="IPR011051">
    <property type="entry name" value="RmlC_Cupin_sf"/>
</dbReference>
<dbReference type="RefSeq" id="WP_166779995.1">
    <property type="nucleotide sequence ID" value="NZ_JAAOYO010000002.1"/>
</dbReference>
<protein>
    <submittedName>
        <fullName evidence="3">UDP-2-acetamido-2,6-beta-L-arabino-hexul-4-ose reductase</fullName>
        <ecNumber evidence="3">1.1.1.367</ecNumber>
    </submittedName>
</protein>
<keyword evidence="3" id="KW-0560">Oxidoreductase</keyword>
<dbReference type="Gene3D" id="2.60.120.10">
    <property type="entry name" value="Jelly Rolls"/>
    <property type="match status" value="1"/>
</dbReference>
<dbReference type="SUPFAM" id="SSF51182">
    <property type="entry name" value="RmlC-like cupins"/>
    <property type="match status" value="1"/>
</dbReference>
<dbReference type="InterPro" id="IPR014710">
    <property type="entry name" value="RmlC-like_jellyroll"/>
</dbReference>
<dbReference type="Gene3D" id="3.40.50.720">
    <property type="entry name" value="NAD(P)-binding Rossmann-like Domain"/>
    <property type="match status" value="1"/>
</dbReference>
<dbReference type="Pfam" id="PF14667">
    <property type="entry name" value="Polysacc_synt_C"/>
    <property type="match status" value="1"/>
</dbReference>
<evidence type="ECO:0000313" key="3">
    <source>
        <dbReference type="EMBL" id="NII40933.1"/>
    </source>
</evidence>
<feature type="domain" description="Capsular polysaccharide assembling protein CapF C-terminal" evidence="2">
    <location>
        <begin position="244"/>
        <end position="354"/>
    </location>
</feature>
<dbReference type="Proteomes" id="UP001318300">
    <property type="component" value="Unassembled WGS sequence"/>
</dbReference>
<dbReference type="SUPFAM" id="SSF51735">
    <property type="entry name" value="NAD(P)-binding Rossmann-fold domains"/>
    <property type="match status" value="1"/>
</dbReference>
<comment type="caution">
    <text evidence="3">The sequence shown here is derived from an EMBL/GenBank/DDBJ whole genome shotgun (WGS) entry which is preliminary data.</text>
</comment>
<name>A0ABX0T9R3_9MICO</name>
<dbReference type="EC" id="1.1.1.367" evidence="3"/>
<proteinExistence type="predicted"/>